<feature type="compositionally biased region" description="Basic and acidic residues" evidence="1">
    <location>
        <begin position="99"/>
        <end position="112"/>
    </location>
</feature>
<gene>
    <name evidence="2" type="ORF">chiPu_0034021</name>
</gene>
<dbReference type="AlphaFoldDB" id="A0A401U419"/>
<evidence type="ECO:0000313" key="3">
    <source>
        <dbReference type="Proteomes" id="UP000287033"/>
    </source>
</evidence>
<name>A0A401U419_CHIPU</name>
<comment type="caution">
    <text evidence="2">The sequence shown here is derived from an EMBL/GenBank/DDBJ whole genome shotgun (WGS) entry which is preliminary data.</text>
</comment>
<feature type="region of interest" description="Disordered" evidence="1">
    <location>
        <begin position="1"/>
        <end position="30"/>
    </location>
</feature>
<evidence type="ECO:0000256" key="1">
    <source>
        <dbReference type="SAM" id="MobiDB-lite"/>
    </source>
</evidence>
<dbReference type="Proteomes" id="UP000287033">
    <property type="component" value="Unassembled WGS sequence"/>
</dbReference>
<accession>A0A401U419</accession>
<reference evidence="2 3" key="1">
    <citation type="journal article" date="2018" name="Nat. Ecol. Evol.">
        <title>Shark genomes provide insights into elasmobranch evolution and the origin of vertebrates.</title>
        <authorList>
            <person name="Hara Y"/>
            <person name="Yamaguchi K"/>
            <person name="Onimaru K"/>
            <person name="Kadota M"/>
            <person name="Koyanagi M"/>
            <person name="Keeley SD"/>
            <person name="Tatsumi K"/>
            <person name="Tanaka K"/>
            <person name="Motone F"/>
            <person name="Kageyama Y"/>
            <person name="Nozu R"/>
            <person name="Adachi N"/>
            <person name="Nishimura O"/>
            <person name="Nakagawa R"/>
            <person name="Tanegashima C"/>
            <person name="Kiyatake I"/>
            <person name="Matsumoto R"/>
            <person name="Murakumo K"/>
            <person name="Nishida K"/>
            <person name="Terakita A"/>
            <person name="Kuratani S"/>
            <person name="Sato K"/>
            <person name="Hyodo S Kuraku.S."/>
        </authorList>
    </citation>
    <scope>NUCLEOTIDE SEQUENCE [LARGE SCALE GENOMIC DNA]</scope>
</reference>
<feature type="compositionally biased region" description="Basic and acidic residues" evidence="1">
    <location>
        <begin position="12"/>
        <end position="30"/>
    </location>
</feature>
<sequence>RGDAEPALPRLVDADRKSRPEPVDPDPPHDVAALERLEHDVFGDRDRGFEQAEMAFAPAPVLHAAEHRCGCRDEAPQPAQDADLEVRRVHRRPLLGSDQLHESGQRADRGIGRGEIGIGSAIAEPGEVEMDQPRIVAPDRIEIDVGTIGRSDAAPVEQNVAACDQL</sequence>
<protein>
    <submittedName>
        <fullName evidence="2">Uncharacterized protein</fullName>
    </submittedName>
</protein>
<feature type="non-terminal residue" evidence="2">
    <location>
        <position position="166"/>
    </location>
</feature>
<feature type="non-terminal residue" evidence="2">
    <location>
        <position position="1"/>
    </location>
</feature>
<keyword evidence="3" id="KW-1185">Reference proteome</keyword>
<feature type="region of interest" description="Disordered" evidence="1">
    <location>
        <begin position="93"/>
        <end position="112"/>
    </location>
</feature>
<evidence type="ECO:0000313" key="2">
    <source>
        <dbReference type="EMBL" id="GCC49596.1"/>
    </source>
</evidence>
<organism evidence="2 3">
    <name type="scientific">Chiloscyllium punctatum</name>
    <name type="common">Brownbanded bambooshark</name>
    <name type="synonym">Hemiscyllium punctatum</name>
    <dbReference type="NCBI Taxonomy" id="137246"/>
    <lineage>
        <taxon>Eukaryota</taxon>
        <taxon>Metazoa</taxon>
        <taxon>Chordata</taxon>
        <taxon>Craniata</taxon>
        <taxon>Vertebrata</taxon>
        <taxon>Chondrichthyes</taxon>
        <taxon>Elasmobranchii</taxon>
        <taxon>Galeomorphii</taxon>
        <taxon>Galeoidea</taxon>
        <taxon>Orectolobiformes</taxon>
        <taxon>Hemiscylliidae</taxon>
        <taxon>Chiloscyllium</taxon>
    </lineage>
</organism>
<dbReference type="EMBL" id="BEZZ01279519">
    <property type="protein sequence ID" value="GCC49596.1"/>
    <property type="molecule type" value="Genomic_DNA"/>
</dbReference>
<proteinExistence type="predicted"/>